<evidence type="ECO:0000256" key="1">
    <source>
        <dbReference type="SAM" id="Phobius"/>
    </source>
</evidence>
<keyword evidence="1" id="KW-0472">Membrane</keyword>
<feature type="transmembrane region" description="Helical" evidence="1">
    <location>
        <begin position="6"/>
        <end position="27"/>
    </location>
</feature>
<name>A0A4R5AUD5_9FLAO</name>
<keyword evidence="3" id="KW-1185">Reference proteome</keyword>
<accession>A0A4R5AUD5</accession>
<dbReference type="Proteomes" id="UP000295278">
    <property type="component" value="Unassembled WGS sequence"/>
</dbReference>
<evidence type="ECO:0000313" key="3">
    <source>
        <dbReference type="Proteomes" id="UP000295278"/>
    </source>
</evidence>
<sequence length="60" mass="6694">MDGLSLVFTLLITGIGTHIIIDGGTYLSKDKNLRSYYSFIFSSLREPQLLKVSCQPQNLS</sequence>
<gene>
    <name evidence="2" type="ORF">E0F89_13010</name>
</gene>
<dbReference type="EMBL" id="SMFM01000006">
    <property type="protein sequence ID" value="TDD75316.1"/>
    <property type="molecule type" value="Genomic_DNA"/>
</dbReference>
<evidence type="ECO:0000313" key="2">
    <source>
        <dbReference type="EMBL" id="TDD75316.1"/>
    </source>
</evidence>
<reference evidence="2 3" key="1">
    <citation type="submission" date="2019-03" db="EMBL/GenBank/DDBJ databases">
        <title>Flavobacterium AT-3-2 sp. nov., isolated from arctic soil.</title>
        <authorList>
            <person name="Chaudhary D.K."/>
        </authorList>
    </citation>
    <scope>NUCLEOTIDE SEQUENCE [LARGE SCALE GENOMIC DNA]</scope>
    <source>
        <strain evidence="2 3">AT-3-2</strain>
    </source>
</reference>
<protein>
    <submittedName>
        <fullName evidence="2">Uncharacterized protein</fullName>
    </submittedName>
</protein>
<keyword evidence="1" id="KW-0812">Transmembrane</keyword>
<keyword evidence="1" id="KW-1133">Transmembrane helix</keyword>
<comment type="caution">
    <text evidence="2">The sequence shown here is derived from an EMBL/GenBank/DDBJ whole genome shotgun (WGS) entry which is preliminary data.</text>
</comment>
<proteinExistence type="predicted"/>
<dbReference type="AlphaFoldDB" id="A0A4R5AUD5"/>
<organism evidence="2 3">
    <name type="scientific">Flavobacterium caseinilyticum</name>
    <dbReference type="NCBI Taxonomy" id="2541732"/>
    <lineage>
        <taxon>Bacteria</taxon>
        <taxon>Pseudomonadati</taxon>
        <taxon>Bacteroidota</taxon>
        <taxon>Flavobacteriia</taxon>
        <taxon>Flavobacteriales</taxon>
        <taxon>Flavobacteriaceae</taxon>
        <taxon>Flavobacterium</taxon>
    </lineage>
</organism>